<dbReference type="SUPFAM" id="SSF143120">
    <property type="entry name" value="YefM-like"/>
    <property type="match status" value="1"/>
</dbReference>
<evidence type="ECO:0000313" key="3">
    <source>
        <dbReference type="EMBL" id="SEQ51874.1"/>
    </source>
</evidence>
<dbReference type="Proteomes" id="UP000199055">
    <property type="component" value="Unassembled WGS sequence"/>
</dbReference>
<dbReference type="STRING" id="403935.SAMN05216481_109129"/>
<reference evidence="3 4" key="1">
    <citation type="submission" date="2016-10" db="EMBL/GenBank/DDBJ databases">
        <authorList>
            <person name="de Groot N.N."/>
        </authorList>
    </citation>
    <scope>NUCLEOTIDE SEQUENCE [LARGE SCALE GENOMIC DNA]</scope>
    <source>
        <strain evidence="3 4">CGMCC 4.3519</strain>
    </source>
</reference>
<dbReference type="EMBL" id="FOET01000009">
    <property type="protein sequence ID" value="SEQ51874.1"/>
    <property type="molecule type" value="Genomic_DNA"/>
</dbReference>
<dbReference type="Gene3D" id="3.40.1620.10">
    <property type="entry name" value="YefM-like domain"/>
    <property type="match status" value="1"/>
</dbReference>
<keyword evidence="4" id="KW-1185">Reference proteome</keyword>
<protein>
    <recommendedName>
        <fullName evidence="2">Antitoxin</fullName>
    </recommendedName>
</protein>
<organism evidence="3 4">
    <name type="scientific">Streptomyces radiopugnans</name>
    <dbReference type="NCBI Taxonomy" id="403935"/>
    <lineage>
        <taxon>Bacteria</taxon>
        <taxon>Bacillati</taxon>
        <taxon>Actinomycetota</taxon>
        <taxon>Actinomycetes</taxon>
        <taxon>Kitasatosporales</taxon>
        <taxon>Streptomycetaceae</taxon>
        <taxon>Streptomyces</taxon>
    </lineage>
</organism>
<evidence type="ECO:0000256" key="1">
    <source>
        <dbReference type="ARBA" id="ARBA00009981"/>
    </source>
</evidence>
<name>A0A1H9GPD3_9ACTN</name>
<dbReference type="NCBIfam" id="TIGR01552">
    <property type="entry name" value="phd_fam"/>
    <property type="match status" value="1"/>
</dbReference>
<dbReference type="AlphaFoldDB" id="A0A1H9GPD3"/>
<accession>A0A1H9GPD3</accession>
<comment type="similarity">
    <text evidence="1 2">Belongs to the phD/YefM antitoxin family.</text>
</comment>
<proteinExistence type="inferred from homology"/>
<dbReference type="InterPro" id="IPR036165">
    <property type="entry name" value="YefM-like_sf"/>
</dbReference>
<dbReference type="InterPro" id="IPR006442">
    <property type="entry name" value="Antitoxin_Phd/YefM"/>
</dbReference>
<gene>
    <name evidence="3" type="ORF">SAMN05216481_109129</name>
</gene>
<sequence length="82" mass="9246">MTSETARAARNRLGDLIDRALRGEHTVITRNGKEAAAVVPVSLLRRLRLLEDAADRRAVLDALHEPVYALDEVLRETLERCR</sequence>
<evidence type="ECO:0000313" key="4">
    <source>
        <dbReference type="Proteomes" id="UP000199055"/>
    </source>
</evidence>
<comment type="function">
    <text evidence="2">Antitoxin component of a type II toxin-antitoxin (TA) system.</text>
</comment>
<dbReference type="Pfam" id="PF02604">
    <property type="entry name" value="PhdYeFM_antitox"/>
    <property type="match status" value="1"/>
</dbReference>
<dbReference type="RefSeq" id="WP_093660574.1">
    <property type="nucleotide sequence ID" value="NZ_FOET01000009.1"/>
</dbReference>
<evidence type="ECO:0000256" key="2">
    <source>
        <dbReference type="RuleBase" id="RU362080"/>
    </source>
</evidence>